<evidence type="ECO:0000313" key="2">
    <source>
        <dbReference type="EMBL" id="ROT40839.1"/>
    </source>
</evidence>
<organism evidence="2 3">
    <name type="scientific">Sodiomyces alkalinus (strain CBS 110278 / VKM F-3762 / F11)</name>
    <name type="common">Alkaliphilic filamentous fungus</name>
    <dbReference type="NCBI Taxonomy" id="1314773"/>
    <lineage>
        <taxon>Eukaryota</taxon>
        <taxon>Fungi</taxon>
        <taxon>Dikarya</taxon>
        <taxon>Ascomycota</taxon>
        <taxon>Pezizomycotina</taxon>
        <taxon>Sordariomycetes</taxon>
        <taxon>Hypocreomycetidae</taxon>
        <taxon>Glomerellales</taxon>
        <taxon>Plectosphaerellaceae</taxon>
        <taxon>Sodiomyces</taxon>
    </lineage>
</organism>
<accession>A0A3N2Q257</accession>
<dbReference type="Proteomes" id="UP000272025">
    <property type="component" value="Unassembled WGS sequence"/>
</dbReference>
<reference evidence="2 3" key="1">
    <citation type="journal article" date="2018" name="Mol. Ecol.">
        <title>The obligate alkalophilic soda-lake fungus Sodiomyces alkalinus has shifted to a protein diet.</title>
        <authorList>
            <person name="Grum-Grzhimaylo A.A."/>
            <person name="Falkoski D.L."/>
            <person name="van den Heuvel J."/>
            <person name="Valero-Jimenez C.A."/>
            <person name="Min B."/>
            <person name="Choi I.G."/>
            <person name="Lipzen A."/>
            <person name="Daum C.G."/>
            <person name="Aanen D.K."/>
            <person name="Tsang A."/>
            <person name="Henrissat B."/>
            <person name="Bilanenko E.N."/>
            <person name="de Vries R.P."/>
            <person name="van Kan J.A.L."/>
            <person name="Grigoriev I.V."/>
            <person name="Debets A.J.M."/>
        </authorList>
    </citation>
    <scope>NUCLEOTIDE SEQUENCE [LARGE SCALE GENOMIC DNA]</scope>
    <source>
        <strain evidence="2 3">F11</strain>
    </source>
</reference>
<gene>
    <name evidence="2" type="ORF">SODALDRAFT_105837</name>
</gene>
<proteinExistence type="predicted"/>
<sequence>MSPPFTLSLVAQSIRISSTSFRYISRPFTLLVVPSIIIYYSKHINYCCPVFAEKETRGKHLRIRKQYGRQKHNNLFPPMNDRGRGMTWPRR</sequence>
<feature type="region of interest" description="Disordered" evidence="1">
    <location>
        <begin position="71"/>
        <end position="91"/>
    </location>
</feature>
<dbReference type="RefSeq" id="XP_028468645.1">
    <property type="nucleotide sequence ID" value="XM_028606490.1"/>
</dbReference>
<dbReference type="AlphaFoldDB" id="A0A3N2Q257"/>
<keyword evidence="3" id="KW-1185">Reference proteome</keyword>
<name>A0A3N2Q257_SODAK</name>
<evidence type="ECO:0000256" key="1">
    <source>
        <dbReference type="SAM" id="MobiDB-lite"/>
    </source>
</evidence>
<protein>
    <submittedName>
        <fullName evidence="2">Uncharacterized protein</fullName>
    </submittedName>
</protein>
<dbReference type="GeneID" id="39574968"/>
<evidence type="ECO:0000313" key="3">
    <source>
        <dbReference type="Proteomes" id="UP000272025"/>
    </source>
</evidence>
<dbReference type="EMBL" id="ML119052">
    <property type="protein sequence ID" value="ROT40839.1"/>
    <property type="molecule type" value="Genomic_DNA"/>
</dbReference>